<dbReference type="SUPFAM" id="SSF53850">
    <property type="entry name" value="Periplasmic binding protein-like II"/>
    <property type="match status" value="1"/>
</dbReference>
<evidence type="ECO:0000256" key="3">
    <source>
        <dbReference type="ARBA" id="ARBA00023125"/>
    </source>
</evidence>
<dbReference type="EMBL" id="CP089984">
    <property type="protein sequence ID" value="WXB18143.1"/>
    <property type="molecule type" value="Genomic_DNA"/>
</dbReference>
<dbReference type="Gene3D" id="1.10.10.10">
    <property type="entry name" value="Winged helix-like DNA-binding domain superfamily/Winged helix DNA-binding domain"/>
    <property type="match status" value="1"/>
</dbReference>
<keyword evidence="7" id="KW-1185">Reference proteome</keyword>
<comment type="similarity">
    <text evidence="1">Belongs to the LysR transcriptional regulatory family.</text>
</comment>
<dbReference type="PRINTS" id="PR00039">
    <property type="entry name" value="HTHLYSR"/>
</dbReference>
<dbReference type="Pfam" id="PF03466">
    <property type="entry name" value="LysR_substrate"/>
    <property type="match status" value="1"/>
</dbReference>
<dbReference type="InterPro" id="IPR005119">
    <property type="entry name" value="LysR_subst-bd"/>
</dbReference>
<evidence type="ECO:0000256" key="1">
    <source>
        <dbReference type="ARBA" id="ARBA00009437"/>
    </source>
</evidence>
<dbReference type="SUPFAM" id="SSF46785">
    <property type="entry name" value="Winged helix' DNA-binding domain"/>
    <property type="match status" value="1"/>
</dbReference>
<dbReference type="Gene3D" id="3.40.190.10">
    <property type="entry name" value="Periplasmic binding protein-like II"/>
    <property type="match status" value="2"/>
</dbReference>
<gene>
    <name evidence="6" type="ORF">LZC94_12885</name>
</gene>
<feature type="domain" description="HTH lysR-type" evidence="5">
    <location>
        <begin position="1"/>
        <end position="58"/>
    </location>
</feature>
<dbReference type="InterPro" id="IPR036390">
    <property type="entry name" value="WH_DNA-bd_sf"/>
</dbReference>
<keyword evidence="3" id="KW-0238">DNA-binding</keyword>
<dbReference type="InterPro" id="IPR036388">
    <property type="entry name" value="WH-like_DNA-bd_sf"/>
</dbReference>
<evidence type="ECO:0000313" key="6">
    <source>
        <dbReference type="EMBL" id="WXB18143.1"/>
    </source>
</evidence>
<dbReference type="PANTHER" id="PTHR30346:SF28">
    <property type="entry name" value="HTH-TYPE TRANSCRIPTIONAL REGULATOR CYNR"/>
    <property type="match status" value="1"/>
</dbReference>
<dbReference type="Proteomes" id="UP001370348">
    <property type="component" value="Chromosome"/>
</dbReference>
<dbReference type="CDD" id="cd08414">
    <property type="entry name" value="PBP2_LTTR_aromatics_like"/>
    <property type="match status" value="1"/>
</dbReference>
<keyword evidence="4" id="KW-0804">Transcription</keyword>
<evidence type="ECO:0000313" key="7">
    <source>
        <dbReference type="Proteomes" id="UP001370348"/>
    </source>
</evidence>
<name>A0ABZ2M4H3_9BACT</name>
<reference evidence="6 7" key="1">
    <citation type="submission" date="2021-12" db="EMBL/GenBank/DDBJ databases">
        <title>Discovery of the Pendulisporaceae a myxobacterial family with distinct sporulation behavior and unique specialized metabolism.</title>
        <authorList>
            <person name="Garcia R."/>
            <person name="Popoff A."/>
            <person name="Bader C.D."/>
            <person name="Loehr J."/>
            <person name="Walesch S."/>
            <person name="Walt C."/>
            <person name="Boldt J."/>
            <person name="Bunk B."/>
            <person name="Haeckl F.J.F.P.J."/>
            <person name="Gunesch A.P."/>
            <person name="Birkelbach J."/>
            <person name="Nuebel U."/>
            <person name="Pietschmann T."/>
            <person name="Bach T."/>
            <person name="Mueller R."/>
        </authorList>
    </citation>
    <scope>NUCLEOTIDE SEQUENCE [LARGE SCALE GENOMIC DNA]</scope>
    <source>
        <strain evidence="6 7">MSr11954</strain>
    </source>
</reference>
<sequence>MNFDRLRSFVVLAERLHFGAAARLLNLSQPALSNQIRLLEEELGAPLFDRGRHGAALTEVGKIFLEEARGLILHADRVLEIGRRAGRGETGRLSIGFGFSTLTLVPRLLAKFRKRRPEVRIDLREMATHSQLDALREGRIHVGFVRVPAGKEFRQLLVLEDRLMLVVPKSQRKEQRRIDLGDFRGSPFILPQRSLSVSYHDHILRMCSHHGFHPRVIQESHESSTIPALVAAGLGVALVAESQLRTRIEGIVVHALDDEMARWKVGAAWRKSEGSPLTSEFLDILRDELASLGRDPRAKQGAAATYR</sequence>
<dbReference type="InterPro" id="IPR000847">
    <property type="entry name" value="LysR_HTH_N"/>
</dbReference>
<dbReference type="Pfam" id="PF00126">
    <property type="entry name" value="HTH_1"/>
    <property type="match status" value="1"/>
</dbReference>
<accession>A0ABZ2M4H3</accession>
<organism evidence="6 7">
    <name type="scientific">Pendulispora albinea</name>
    <dbReference type="NCBI Taxonomy" id="2741071"/>
    <lineage>
        <taxon>Bacteria</taxon>
        <taxon>Pseudomonadati</taxon>
        <taxon>Myxococcota</taxon>
        <taxon>Myxococcia</taxon>
        <taxon>Myxococcales</taxon>
        <taxon>Sorangiineae</taxon>
        <taxon>Pendulisporaceae</taxon>
        <taxon>Pendulispora</taxon>
    </lineage>
</organism>
<evidence type="ECO:0000259" key="5">
    <source>
        <dbReference type="PROSITE" id="PS50931"/>
    </source>
</evidence>
<evidence type="ECO:0000256" key="2">
    <source>
        <dbReference type="ARBA" id="ARBA00023015"/>
    </source>
</evidence>
<dbReference type="PANTHER" id="PTHR30346">
    <property type="entry name" value="TRANSCRIPTIONAL DUAL REGULATOR HCAR-RELATED"/>
    <property type="match status" value="1"/>
</dbReference>
<dbReference type="RefSeq" id="WP_394827785.1">
    <property type="nucleotide sequence ID" value="NZ_CP089984.1"/>
</dbReference>
<protein>
    <submittedName>
        <fullName evidence="6">LysR substrate-binding domain-containing protein</fullName>
    </submittedName>
</protein>
<proteinExistence type="inferred from homology"/>
<evidence type="ECO:0000256" key="4">
    <source>
        <dbReference type="ARBA" id="ARBA00023163"/>
    </source>
</evidence>
<dbReference type="PROSITE" id="PS50931">
    <property type="entry name" value="HTH_LYSR"/>
    <property type="match status" value="1"/>
</dbReference>
<keyword evidence="2" id="KW-0805">Transcription regulation</keyword>